<dbReference type="Gene3D" id="3.40.30.10">
    <property type="entry name" value="Glutaredoxin"/>
    <property type="match status" value="1"/>
</dbReference>
<dbReference type="InterPro" id="IPR040079">
    <property type="entry name" value="Glutathione_S-Trfase"/>
</dbReference>
<dbReference type="InterPro" id="IPR036282">
    <property type="entry name" value="Glutathione-S-Trfase_C_sf"/>
</dbReference>
<gene>
    <name evidence="2" type="ORF">KP509_06G002300</name>
</gene>
<evidence type="ECO:0000259" key="1">
    <source>
        <dbReference type="PROSITE" id="PS50404"/>
    </source>
</evidence>
<dbReference type="PANTHER" id="PTHR44328">
    <property type="entry name" value="GLUTATHIONE S-TRANSFERASE L1"/>
    <property type="match status" value="1"/>
</dbReference>
<organism evidence="2 3">
    <name type="scientific">Ceratopteris richardii</name>
    <name type="common">Triangle waterfern</name>
    <dbReference type="NCBI Taxonomy" id="49495"/>
    <lineage>
        <taxon>Eukaryota</taxon>
        <taxon>Viridiplantae</taxon>
        <taxon>Streptophyta</taxon>
        <taxon>Embryophyta</taxon>
        <taxon>Tracheophyta</taxon>
        <taxon>Polypodiopsida</taxon>
        <taxon>Polypodiidae</taxon>
        <taxon>Polypodiales</taxon>
        <taxon>Pteridineae</taxon>
        <taxon>Pteridaceae</taxon>
        <taxon>Parkerioideae</taxon>
        <taxon>Ceratopteris</taxon>
    </lineage>
</organism>
<sequence length="246" mass="28739">MDQLEIVELGARFMPKMASSDSYTSLPTSTGEARLYVSTSCPYSQRVWIAKNYKGVENMELLSINILDKPKWYIEKISPFGKIPALEHNGKIIVESLDIIKYMDEKFSGPKLFLLDSSKQAMTYDLLRYLDALNNHFFNVLKRKPLNKIQLGKEIGSYFDRLEGYLGKCCKQGPYFLGSISVVDFSYLPFIERYNIILQEIYCYDIFEKRSRLSQWFKICNELDIYTSTKSNPRMVINEMKRVLER</sequence>
<dbReference type="PROSITE" id="PS50404">
    <property type="entry name" value="GST_NTER"/>
    <property type="match status" value="1"/>
</dbReference>
<dbReference type="OMA" id="NGMERRQ"/>
<dbReference type="GO" id="GO:0004364">
    <property type="term" value="F:glutathione transferase activity"/>
    <property type="evidence" value="ECO:0007669"/>
    <property type="project" value="InterPro"/>
</dbReference>
<reference evidence="2" key="1">
    <citation type="submission" date="2021-08" db="EMBL/GenBank/DDBJ databases">
        <title>WGS assembly of Ceratopteris richardii.</title>
        <authorList>
            <person name="Marchant D.B."/>
            <person name="Chen G."/>
            <person name="Jenkins J."/>
            <person name="Shu S."/>
            <person name="Leebens-Mack J."/>
            <person name="Grimwood J."/>
            <person name="Schmutz J."/>
            <person name="Soltis P."/>
            <person name="Soltis D."/>
            <person name="Chen Z.-H."/>
        </authorList>
    </citation>
    <scope>NUCLEOTIDE SEQUENCE</scope>
    <source>
        <strain evidence="2">Whitten #5841</strain>
        <tissue evidence="2">Leaf</tissue>
    </source>
</reference>
<accession>A0A8T2ULB4</accession>
<proteinExistence type="predicted"/>
<dbReference type="PANTHER" id="PTHR44328:SF16">
    <property type="entry name" value="PROTEIN IN2-1 HOMOLOG B"/>
    <property type="match status" value="1"/>
</dbReference>
<name>A0A8T2ULB4_CERRI</name>
<dbReference type="EMBL" id="CM035411">
    <property type="protein sequence ID" value="KAH7434144.1"/>
    <property type="molecule type" value="Genomic_DNA"/>
</dbReference>
<protein>
    <recommendedName>
        <fullName evidence="1">GST N-terminal domain-containing protein</fullName>
    </recommendedName>
</protein>
<dbReference type="InterPro" id="IPR004045">
    <property type="entry name" value="Glutathione_S-Trfase_N"/>
</dbReference>
<dbReference type="SUPFAM" id="SSF52833">
    <property type="entry name" value="Thioredoxin-like"/>
    <property type="match status" value="1"/>
</dbReference>
<dbReference type="SFLD" id="SFLDG00358">
    <property type="entry name" value="Main_(cytGST)"/>
    <property type="match status" value="1"/>
</dbReference>
<dbReference type="Pfam" id="PF13417">
    <property type="entry name" value="GST_N_3"/>
    <property type="match status" value="1"/>
</dbReference>
<dbReference type="Gene3D" id="1.20.1050.10">
    <property type="match status" value="1"/>
</dbReference>
<feature type="domain" description="GST N-terminal" evidence="1">
    <location>
        <begin position="31"/>
        <end position="111"/>
    </location>
</feature>
<comment type="caution">
    <text evidence="2">The sequence shown here is derived from an EMBL/GenBank/DDBJ whole genome shotgun (WGS) entry which is preliminary data.</text>
</comment>
<keyword evidence="3" id="KW-1185">Reference proteome</keyword>
<dbReference type="SFLD" id="SFLDS00019">
    <property type="entry name" value="Glutathione_Transferase_(cytos"/>
    <property type="match status" value="1"/>
</dbReference>
<dbReference type="EMBL" id="CM035411">
    <property type="protein sequence ID" value="KAH7434143.1"/>
    <property type="molecule type" value="Genomic_DNA"/>
</dbReference>
<evidence type="ECO:0000313" key="2">
    <source>
        <dbReference type="EMBL" id="KAH7434144.1"/>
    </source>
</evidence>
<evidence type="ECO:0000313" key="3">
    <source>
        <dbReference type="Proteomes" id="UP000825935"/>
    </source>
</evidence>
<dbReference type="SUPFAM" id="SSF47616">
    <property type="entry name" value="GST C-terminal domain-like"/>
    <property type="match status" value="1"/>
</dbReference>
<dbReference type="AlphaFoldDB" id="A0A8T2ULB4"/>
<dbReference type="Pfam" id="PF13410">
    <property type="entry name" value="GST_C_2"/>
    <property type="match status" value="1"/>
</dbReference>
<dbReference type="Proteomes" id="UP000825935">
    <property type="component" value="Chromosome 6"/>
</dbReference>
<dbReference type="InterPro" id="IPR036249">
    <property type="entry name" value="Thioredoxin-like_sf"/>
</dbReference>
<dbReference type="OrthoDB" id="4951845at2759"/>
<dbReference type="InterPro" id="IPR044629">
    <property type="entry name" value="GSTL1/2/3"/>
</dbReference>